<reference evidence="1" key="1">
    <citation type="submission" date="2021-05" db="EMBL/GenBank/DDBJ databases">
        <authorList>
            <person name="Pan Q."/>
            <person name="Jouanno E."/>
            <person name="Zahm M."/>
            <person name="Klopp C."/>
            <person name="Cabau C."/>
            <person name="Louis A."/>
            <person name="Berthelot C."/>
            <person name="Parey E."/>
            <person name="Roest Crollius H."/>
            <person name="Montfort J."/>
            <person name="Robinson-Rechavi M."/>
            <person name="Bouchez O."/>
            <person name="Lampietro C."/>
            <person name="Lopez Roques C."/>
            <person name="Donnadieu C."/>
            <person name="Postlethwait J."/>
            <person name="Bobe J."/>
            <person name="Dillon D."/>
            <person name="Chandos A."/>
            <person name="von Hippel F."/>
            <person name="Guiguen Y."/>
        </authorList>
    </citation>
    <scope>NUCLEOTIDE SEQUENCE</scope>
    <source>
        <strain evidence="1">YG-Jan2019</strain>
    </source>
</reference>
<accession>A0ACC2FKP6</accession>
<comment type="caution">
    <text evidence="1">The sequence shown here is derived from an EMBL/GenBank/DDBJ whole genome shotgun (WGS) entry which is preliminary data.</text>
</comment>
<name>A0ACC2FKP6_DALPE</name>
<keyword evidence="2" id="KW-1185">Reference proteome</keyword>
<evidence type="ECO:0000313" key="2">
    <source>
        <dbReference type="Proteomes" id="UP001157502"/>
    </source>
</evidence>
<evidence type="ECO:0000313" key="1">
    <source>
        <dbReference type="EMBL" id="KAJ7991930.1"/>
    </source>
</evidence>
<dbReference type="Proteomes" id="UP001157502">
    <property type="component" value="Chromosome 26"/>
</dbReference>
<dbReference type="EMBL" id="CM055753">
    <property type="protein sequence ID" value="KAJ7991930.1"/>
    <property type="molecule type" value="Genomic_DNA"/>
</dbReference>
<sequence>MGGMPVIGVGWGGFQFQLPGSTWRRWENCSCRESNRVIYRHLRLNHSHWLFGRLWLLGYVHNYISRSAKTISKIRRHLTET</sequence>
<protein>
    <submittedName>
        <fullName evidence="1">Uncharacterized protein</fullName>
    </submittedName>
</protein>
<organism evidence="1 2">
    <name type="scientific">Dallia pectoralis</name>
    <name type="common">Alaska blackfish</name>
    <dbReference type="NCBI Taxonomy" id="75939"/>
    <lineage>
        <taxon>Eukaryota</taxon>
        <taxon>Metazoa</taxon>
        <taxon>Chordata</taxon>
        <taxon>Craniata</taxon>
        <taxon>Vertebrata</taxon>
        <taxon>Euteleostomi</taxon>
        <taxon>Actinopterygii</taxon>
        <taxon>Neopterygii</taxon>
        <taxon>Teleostei</taxon>
        <taxon>Protacanthopterygii</taxon>
        <taxon>Esociformes</taxon>
        <taxon>Umbridae</taxon>
        <taxon>Dallia</taxon>
    </lineage>
</organism>
<proteinExistence type="predicted"/>
<gene>
    <name evidence="1" type="ORF">DPEC_G00288970</name>
</gene>